<dbReference type="EMBL" id="LR726449">
    <property type="protein sequence ID" value="VWO97678.1"/>
    <property type="molecule type" value="Genomic_DNA"/>
</dbReference>
<name>A0A5K1JYG9_9APHY</name>
<organism evidence="1">
    <name type="scientific">Ganoderma boninense</name>
    <dbReference type="NCBI Taxonomy" id="34458"/>
    <lineage>
        <taxon>Eukaryota</taxon>
        <taxon>Fungi</taxon>
        <taxon>Dikarya</taxon>
        <taxon>Basidiomycota</taxon>
        <taxon>Agaricomycotina</taxon>
        <taxon>Agaricomycetes</taxon>
        <taxon>Polyporales</taxon>
        <taxon>Polyporaceae</taxon>
        <taxon>Ganoderma</taxon>
    </lineage>
</organism>
<sequence>MLATIFRKVVDSRVAPPVFSTERHSTQHTQPDWKRVEVIPLFRLAHVCQRWRSAALADAALWSHVDVSYPEVAVRFFLQCSSGYPLTLYASAEKASLAEKILEDHGARVRAVYLDRKHDEAATTAHRRAFQLGGHYQFHHGAAQFFAATPVNAGPPPILGPSSHFLDMATSQLAFHHFCSRAPQLECFALRQLKLGPGPLPFFGPDRGLSHIPSNSPLKALALHLSEAYFPKNSFPNLTHLSLSFPLRPSGNEGREKNLLEMLSRTPQLQFLQLSNLRTLTASPYEFVIGVPQVLPYPQVSLDHLRLLAFSGVQPEAAFNLLKYLTLPQSVLLSIECAEGSNLLNNGLPPSLRIPPIVQLNAATFMEISISTAFDEILLTGYDALITSGFLFRTRNHRNFWTTTWLPQLHTMMTLSGITVLHINDNDGLVLPHLLPHFTQLEELSILLLPAMQGEAAMVRTARALFANLTPLTMLVCPALHFLGLEADIGHEAFPYAELHAMAIWRSQWGCAIRPLRIPLAWEPDAMARSL</sequence>
<evidence type="ECO:0000313" key="1">
    <source>
        <dbReference type="EMBL" id="VWO97678.1"/>
    </source>
</evidence>
<dbReference type="AlphaFoldDB" id="A0A5K1JYG9"/>
<gene>
    <name evidence="1" type="primary">I1RMV4</name>
</gene>
<reference evidence="1" key="1">
    <citation type="submission" date="2019-10" db="EMBL/GenBank/DDBJ databases">
        <authorList>
            <person name="Nor Muhammad N."/>
        </authorList>
    </citation>
    <scope>NUCLEOTIDE SEQUENCE</scope>
</reference>
<proteinExistence type="predicted"/>
<accession>A0A5K1JYG9</accession>
<protein>
    <submittedName>
        <fullName evidence="1">CBFD_NFYB_HMF domain-containing protein</fullName>
    </submittedName>
</protein>